<dbReference type="EMBL" id="CM056742">
    <property type="protein sequence ID" value="KAJ8679759.1"/>
    <property type="molecule type" value="Genomic_DNA"/>
</dbReference>
<proteinExistence type="predicted"/>
<name>A0ACC2PAZ4_9HYME</name>
<keyword evidence="2" id="KW-1185">Reference proteome</keyword>
<comment type="caution">
    <text evidence="1">The sequence shown here is derived from an EMBL/GenBank/DDBJ whole genome shotgun (WGS) entry which is preliminary data.</text>
</comment>
<dbReference type="Proteomes" id="UP001239111">
    <property type="component" value="Chromosome 2"/>
</dbReference>
<evidence type="ECO:0000313" key="2">
    <source>
        <dbReference type="Proteomes" id="UP001239111"/>
    </source>
</evidence>
<accession>A0ACC2PAZ4</accession>
<reference evidence="1" key="1">
    <citation type="submission" date="2023-04" db="EMBL/GenBank/DDBJ databases">
        <title>A chromosome-level genome assembly of the parasitoid wasp Eretmocerus hayati.</title>
        <authorList>
            <person name="Zhong Y."/>
            <person name="Liu S."/>
            <person name="Liu Y."/>
        </authorList>
    </citation>
    <scope>NUCLEOTIDE SEQUENCE</scope>
    <source>
        <strain evidence="1">ZJU_SS_LIU_2023</strain>
    </source>
</reference>
<sequence length="111" mass="12809">MDDYYSYDLDFESYNDDVDDSIFLDLLEDSYPDYLDDEVALDLFQDEQDALAAELAASIDVLNLNDDAPEEAGDPIDLYHPSDDDFHDAPLYEYEEENTNTHYHDACCKCK</sequence>
<protein>
    <submittedName>
        <fullName evidence="1">Uncharacterized protein</fullName>
    </submittedName>
</protein>
<evidence type="ECO:0000313" key="1">
    <source>
        <dbReference type="EMBL" id="KAJ8679759.1"/>
    </source>
</evidence>
<gene>
    <name evidence="1" type="ORF">QAD02_015546</name>
</gene>
<organism evidence="1 2">
    <name type="scientific">Eretmocerus hayati</name>
    <dbReference type="NCBI Taxonomy" id="131215"/>
    <lineage>
        <taxon>Eukaryota</taxon>
        <taxon>Metazoa</taxon>
        <taxon>Ecdysozoa</taxon>
        <taxon>Arthropoda</taxon>
        <taxon>Hexapoda</taxon>
        <taxon>Insecta</taxon>
        <taxon>Pterygota</taxon>
        <taxon>Neoptera</taxon>
        <taxon>Endopterygota</taxon>
        <taxon>Hymenoptera</taxon>
        <taxon>Apocrita</taxon>
        <taxon>Proctotrupomorpha</taxon>
        <taxon>Chalcidoidea</taxon>
        <taxon>Aphelinidae</taxon>
        <taxon>Aphelininae</taxon>
        <taxon>Eretmocerus</taxon>
    </lineage>
</organism>